<dbReference type="EMBL" id="JAACXV010011702">
    <property type="protein sequence ID" value="KAF7274963.1"/>
    <property type="molecule type" value="Genomic_DNA"/>
</dbReference>
<organism evidence="10 11">
    <name type="scientific">Rhynchophorus ferrugineus</name>
    <name type="common">Red palm weevil</name>
    <name type="synonym">Curculio ferrugineus</name>
    <dbReference type="NCBI Taxonomy" id="354439"/>
    <lineage>
        <taxon>Eukaryota</taxon>
        <taxon>Metazoa</taxon>
        <taxon>Ecdysozoa</taxon>
        <taxon>Arthropoda</taxon>
        <taxon>Hexapoda</taxon>
        <taxon>Insecta</taxon>
        <taxon>Pterygota</taxon>
        <taxon>Neoptera</taxon>
        <taxon>Endopterygota</taxon>
        <taxon>Coleoptera</taxon>
        <taxon>Polyphaga</taxon>
        <taxon>Cucujiformia</taxon>
        <taxon>Curculionidae</taxon>
        <taxon>Dryophthorinae</taxon>
        <taxon>Rhynchophorus</taxon>
    </lineage>
</organism>
<evidence type="ECO:0000256" key="2">
    <source>
        <dbReference type="ARBA" id="ARBA00022598"/>
    </source>
</evidence>
<protein>
    <recommendedName>
        <fullName evidence="5">Medium-chain acyl-CoA ligase ACSF2, mitochondrial</fullName>
        <ecNumber evidence="4">6.2.1.2</ecNumber>
    </recommendedName>
</protein>
<evidence type="ECO:0000313" key="11">
    <source>
        <dbReference type="Proteomes" id="UP000625711"/>
    </source>
</evidence>
<gene>
    <name evidence="10" type="ORF">GWI33_012374</name>
</gene>
<dbReference type="Proteomes" id="UP000625711">
    <property type="component" value="Unassembled WGS sequence"/>
</dbReference>
<evidence type="ECO:0000259" key="8">
    <source>
        <dbReference type="Pfam" id="PF00501"/>
    </source>
</evidence>
<reference evidence="10" key="1">
    <citation type="submission" date="2020-08" db="EMBL/GenBank/DDBJ databases">
        <title>Genome sequencing and assembly of the red palm weevil Rhynchophorus ferrugineus.</title>
        <authorList>
            <person name="Dias G.B."/>
            <person name="Bergman C.M."/>
            <person name="Manee M."/>
        </authorList>
    </citation>
    <scope>NUCLEOTIDE SEQUENCE</scope>
    <source>
        <strain evidence="10">AA-2017</strain>
        <tissue evidence="10">Whole larva</tissue>
    </source>
</reference>
<dbReference type="PANTHER" id="PTHR43201">
    <property type="entry name" value="ACYL-COA SYNTHETASE"/>
    <property type="match status" value="1"/>
</dbReference>
<dbReference type="AlphaFoldDB" id="A0A834M8U3"/>
<dbReference type="PANTHER" id="PTHR43201:SF5">
    <property type="entry name" value="MEDIUM-CHAIN ACYL-COA LIGASE ACSF2, MITOCHONDRIAL"/>
    <property type="match status" value="1"/>
</dbReference>
<dbReference type="InterPro" id="IPR025110">
    <property type="entry name" value="AMP-bd_C"/>
</dbReference>
<dbReference type="InterPro" id="IPR042099">
    <property type="entry name" value="ANL_N_sf"/>
</dbReference>
<dbReference type="Gene3D" id="3.40.50.12780">
    <property type="entry name" value="N-terminal domain of ligase-like"/>
    <property type="match status" value="1"/>
</dbReference>
<evidence type="ECO:0000313" key="10">
    <source>
        <dbReference type="EMBL" id="KAF7274963.1"/>
    </source>
</evidence>
<comment type="catalytic activity">
    <reaction evidence="6">
        <text>octanoate + ATP + CoA = octanoyl-CoA + AMP + diphosphate</text>
        <dbReference type="Rhea" id="RHEA:33631"/>
        <dbReference type="ChEBI" id="CHEBI:25646"/>
        <dbReference type="ChEBI" id="CHEBI:30616"/>
        <dbReference type="ChEBI" id="CHEBI:33019"/>
        <dbReference type="ChEBI" id="CHEBI:57287"/>
        <dbReference type="ChEBI" id="CHEBI:57386"/>
        <dbReference type="ChEBI" id="CHEBI:456215"/>
    </reaction>
</comment>
<evidence type="ECO:0000256" key="3">
    <source>
        <dbReference type="ARBA" id="ARBA00037247"/>
    </source>
</evidence>
<proteinExistence type="inferred from homology"/>
<dbReference type="PROSITE" id="PS00455">
    <property type="entry name" value="AMP_BINDING"/>
    <property type="match status" value="1"/>
</dbReference>
<dbReference type="GO" id="GO:0031956">
    <property type="term" value="F:medium-chain fatty acid-CoA ligase activity"/>
    <property type="evidence" value="ECO:0007669"/>
    <property type="project" value="UniProtKB-EC"/>
</dbReference>
<evidence type="ECO:0000256" key="7">
    <source>
        <dbReference type="ARBA" id="ARBA00048277"/>
    </source>
</evidence>
<dbReference type="SUPFAM" id="SSF56801">
    <property type="entry name" value="Acetyl-CoA synthetase-like"/>
    <property type="match status" value="1"/>
</dbReference>
<evidence type="ECO:0000256" key="4">
    <source>
        <dbReference type="ARBA" id="ARBA00039009"/>
    </source>
</evidence>
<evidence type="ECO:0000259" key="9">
    <source>
        <dbReference type="Pfam" id="PF13193"/>
    </source>
</evidence>
<comment type="caution">
    <text evidence="10">The sequence shown here is derived from an EMBL/GenBank/DDBJ whole genome shotgun (WGS) entry which is preliminary data.</text>
</comment>
<keyword evidence="2" id="KW-0436">Ligase</keyword>
<keyword evidence="11" id="KW-1185">Reference proteome</keyword>
<name>A0A834M8U3_RHYFE</name>
<dbReference type="GO" id="GO:0006631">
    <property type="term" value="P:fatty acid metabolic process"/>
    <property type="evidence" value="ECO:0007669"/>
    <property type="project" value="TreeGrafter"/>
</dbReference>
<feature type="domain" description="AMP-binding enzyme C-terminal" evidence="9">
    <location>
        <begin position="505"/>
        <end position="579"/>
    </location>
</feature>
<sequence>MVYLLEYMYYNDYLYTLVYYFRRLGKPFLSILRNKLFSRRYHKLSYIHNPGTEPLKYKTVGSLLQETANKFSDRLAIIAREQDQKLSFREVLYQADRLAAGLRRIGLVPGDRVGIWAPNLVEWYLTYMACARGGYVLVNINPAYQPLELEYCVNKVGVKCLISPHTFKKQNYYQILSELSPELASSGPGKLKSKRMPSLQHVITISDDNLRGTYKYNDIVDYASSSIIEVIQSTQSKMEPDQACHIQFTSGTTGQPKAVIQTHFQLTNNSYFIGKRNELDRKHHNVCVQVPFFHAFGTVVTIGCATNHGATLVVPSPGYEPDKSLDAIRDEKCSIIYGTPTMYIDLITRQKERNEDISLEIAVSGGSSCSPHLFHEMKNILGVRKVKSVFGLTEATAVVFQSLYDDEEYEATSTVGYLSDHLEAKLIDEEGQSVPLGCPGELCVRGYCTTLGYYDDDQKTQELIGAYKWLKTGDQFMFEENGYGRIVGRLKEMIIRGGENIFPKEIEDCLNTHPDILEAHVIGIPHERLGEEVCACVKVLNESITLDNIRKYCKGKLAHFKIPSALRIVDSFPKTASGKIQKYQLLNSLKN</sequence>
<dbReference type="InterPro" id="IPR020845">
    <property type="entry name" value="AMP-binding_CS"/>
</dbReference>
<comment type="similarity">
    <text evidence="1">Belongs to the ATP-dependent AMP-binding enzyme family.</text>
</comment>
<dbReference type="Gene3D" id="3.30.300.30">
    <property type="match status" value="1"/>
</dbReference>
<dbReference type="FunFam" id="3.30.300.30:FF:000008">
    <property type="entry name" value="2,3-dihydroxybenzoate-AMP ligase"/>
    <property type="match status" value="1"/>
</dbReference>
<comment type="catalytic activity">
    <reaction evidence="7">
        <text>a medium-chain fatty acid + ATP + CoA = a medium-chain fatty acyl-CoA + AMP + diphosphate</text>
        <dbReference type="Rhea" id="RHEA:48340"/>
        <dbReference type="ChEBI" id="CHEBI:30616"/>
        <dbReference type="ChEBI" id="CHEBI:33019"/>
        <dbReference type="ChEBI" id="CHEBI:57287"/>
        <dbReference type="ChEBI" id="CHEBI:59558"/>
        <dbReference type="ChEBI" id="CHEBI:90546"/>
        <dbReference type="ChEBI" id="CHEBI:456215"/>
        <dbReference type="EC" id="6.2.1.2"/>
    </reaction>
</comment>
<dbReference type="OrthoDB" id="10253115at2759"/>
<dbReference type="InterPro" id="IPR000873">
    <property type="entry name" value="AMP-dep_synth/lig_dom"/>
</dbReference>
<dbReference type="InterPro" id="IPR045851">
    <property type="entry name" value="AMP-bd_C_sf"/>
</dbReference>
<accession>A0A834M8U3</accession>
<evidence type="ECO:0000256" key="5">
    <source>
        <dbReference type="ARBA" id="ARBA00039638"/>
    </source>
</evidence>
<evidence type="ECO:0000256" key="6">
    <source>
        <dbReference type="ARBA" id="ARBA00047319"/>
    </source>
</evidence>
<dbReference type="EC" id="6.2.1.2" evidence="4"/>
<feature type="domain" description="AMP-dependent synthetase/ligase" evidence="8">
    <location>
        <begin position="64"/>
        <end position="454"/>
    </location>
</feature>
<evidence type="ECO:0000256" key="1">
    <source>
        <dbReference type="ARBA" id="ARBA00006432"/>
    </source>
</evidence>
<comment type="function">
    <text evidence="3">Acyl-CoA synthases catalyze the initial reaction in fatty acid metabolism, by forming a thioester with CoA. Has some preference toward medium-chain substrates. Plays a role in adipocyte differentiation.</text>
</comment>
<dbReference type="Pfam" id="PF13193">
    <property type="entry name" value="AMP-binding_C"/>
    <property type="match status" value="1"/>
</dbReference>
<dbReference type="Pfam" id="PF00501">
    <property type="entry name" value="AMP-binding"/>
    <property type="match status" value="1"/>
</dbReference>